<proteinExistence type="predicted"/>
<protein>
    <submittedName>
        <fullName evidence="3">Uncharacterized protein</fullName>
    </submittedName>
</protein>
<feature type="chain" id="PRO_5041665220" evidence="2">
    <location>
        <begin position="19"/>
        <end position="124"/>
    </location>
</feature>
<sequence>MKLCALAGCLLVIPLATAAPILPPPSVSDYGLPPVDTGYPPVPTKNIPTPVDPMNPMNPTNDPYGQFPQAQLNTHTLQPGRNRCMNLRARSFSFGMLADIWKNPAKYSSGSHDCSGGSSRSSTY</sequence>
<evidence type="ECO:0000313" key="3">
    <source>
        <dbReference type="EMBL" id="ELQ41955.1"/>
    </source>
</evidence>
<gene>
    <name evidence="3" type="ORF">OOU_Y34scaffold00245g6</name>
</gene>
<feature type="region of interest" description="Disordered" evidence="1">
    <location>
        <begin position="38"/>
        <end position="67"/>
    </location>
</feature>
<feature type="compositionally biased region" description="Low complexity" evidence="1">
    <location>
        <begin position="48"/>
        <end position="63"/>
    </location>
</feature>
<name>A0AA97P4S4_PYRO3</name>
<evidence type="ECO:0000256" key="1">
    <source>
        <dbReference type="SAM" id="MobiDB-lite"/>
    </source>
</evidence>
<dbReference type="AlphaFoldDB" id="A0AA97P4S4"/>
<feature type="compositionally biased region" description="Low complexity" evidence="1">
    <location>
        <begin position="108"/>
        <end position="124"/>
    </location>
</feature>
<evidence type="ECO:0000256" key="2">
    <source>
        <dbReference type="SAM" id="SignalP"/>
    </source>
</evidence>
<dbReference type="EMBL" id="JH793454">
    <property type="protein sequence ID" value="ELQ41955.1"/>
    <property type="molecule type" value="Genomic_DNA"/>
</dbReference>
<dbReference type="Proteomes" id="UP000011086">
    <property type="component" value="Unassembled WGS sequence"/>
</dbReference>
<reference evidence="3" key="1">
    <citation type="journal article" date="2012" name="PLoS Genet.">
        <title>Comparative analysis of the genomes of two field isolates of the rice blast fungus Magnaporthe oryzae.</title>
        <authorList>
            <person name="Xue M."/>
            <person name="Yang J."/>
            <person name="Li Z."/>
            <person name="Hu S."/>
            <person name="Yao N."/>
            <person name="Dean R.A."/>
            <person name="Zhao W."/>
            <person name="Shen M."/>
            <person name="Zhang H."/>
            <person name="Li C."/>
            <person name="Liu L."/>
            <person name="Cao L."/>
            <person name="Xu X."/>
            <person name="Xing Y."/>
            <person name="Hsiang T."/>
            <person name="Zhang Z."/>
            <person name="Xu J.R."/>
            <person name="Peng Y.L."/>
        </authorList>
    </citation>
    <scope>NUCLEOTIDE SEQUENCE</scope>
    <source>
        <strain evidence="3">Y34</strain>
    </source>
</reference>
<keyword evidence="2" id="KW-0732">Signal</keyword>
<feature type="region of interest" description="Disordered" evidence="1">
    <location>
        <begin position="105"/>
        <end position="124"/>
    </location>
</feature>
<accession>A0AA97P4S4</accession>
<feature type="signal peptide" evidence="2">
    <location>
        <begin position="1"/>
        <end position="18"/>
    </location>
</feature>
<organism evidence="3">
    <name type="scientific">Pyricularia oryzae (strain Y34)</name>
    <name type="common">Rice blast fungus</name>
    <name type="synonym">Magnaporthe oryzae</name>
    <dbReference type="NCBI Taxonomy" id="1143189"/>
    <lineage>
        <taxon>Eukaryota</taxon>
        <taxon>Fungi</taxon>
        <taxon>Dikarya</taxon>
        <taxon>Ascomycota</taxon>
        <taxon>Pezizomycotina</taxon>
        <taxon>Sordariomycetes</taxon>
        <taxon>Sordariomycetidae</taxon>
        <taxon>Magnaporthales</taxon>
        <taxon>Pyriculariaceae</taxon>
        <taxon>Pyricularia</taxon>
    </lineage>
</organism>